<dbReference type="InterPro" id="IPR006379">
    <property type="entry name" value="HAD-SF_hydro_IIB"/>
</dbReference>
<evidence type="ECO:0000313" key="1">
    <source>
        <dbReference type="EMBL" id="SEA68431.1"/>
    </source>
</evidence>
<accession>A0A1H4D6Z2</accession>
<dbReference type="GO" id="GO:0016791">
    <property type="term" value="F:phosphatase activity"/>
    <property type="evidence" value="ECO:0007669"/>
    <property type="project" value="TreeGrafter"/>
</dbReference>
<gene>
    <name evidence="1" type="ORF">SAMN05421875_12311</name>
</gene>
<keyword evidence="2" id="KW-1185">Reference proteome</keyword>
<dbReference type="InterPro" id="IPR023214">
    <property type="entry name" value="HAD_sf"/>
</dbReference>
<dbReference type="EMBL" id="FNQJ01000023">
    <property type="protein sequence ID" value="SEA68431.1"/>
    <property type="molecule type" value="Genomic_DNA"/>
</dbReference>
<dbReference type="Gene3D" id="3.40.50.1000">
    <property type="entry name" value="HAD superfamily/HAD-like"/>
    <property type="match status" value="2"/>
</dbReference>
<dbReference type="AlphaFoldDB" id="A0A1H4D6Z2"/>
<organism evidence="1 2">
    <name type="scientific">Acidovorax soli</name>
    <dbReference type="NCBI Taxonomy" id="592050"/>
    <lineage>
        <taxon>Bacteria</taxon>
        <taxon>Pseudomonadati</taxon>
        <taxon>Pseudomonadota</taxon>
        <taxon>Betaproteobacteria</taxon>
        <taxon>Burkholderiales</taxon>
        <taxon>Comamonadaceae</taxon>
        <taxon>Acidovorax</taxon>
    </lineage>
</organism>
<dbReference type="PANTHER" id="PTHR10000:SF8">
    <property type="entry name" value="HAD SUPERFAMILY HYDROLASE-LIKE, TYPE 3"/>
    <property type="match status" value="1"/>
</dbReference>
<reference evidence="2" key="1">
    <citation type="submission" date="2016-10" db="EMBL/GenBank/DDBJ databases">
        <authorList>
            <person name="Varghese N."/>
            <person name="Submissions S."/>
        </authorList>
    </citation>
    <scope>NUCLEOTIDE SEQUENCE [LARGE SCALE GENOMIC DNA]</scope>
    <source>
        <strain evidence="2">DSM 25157</strain>
    </source>
</reference>
<dbReference type="PANTHER" id="PTHR10000">
    <property type="entry name" value="PHOSPHOSERINE PHOSPHATASE"/>
    <property type="match status" value="1"/>
</dbReference>
<dbReference type="Pfam" id="PF08282">
    <property type="entry name" value="Hydrolase_3"/>
    <property type="match status" value="1"/>
</dbReference>
<dbReference type="SUPFAM" id="SSF56784">
    <property type="entry name" value="HAD-like"/>
    <property type="match status" value="1"/>
</dbReference>
<dbReference type="NCBIfam" id="TIGR01484">
    <property type="entry name" value="HAD-SF-IIB"/>
    <property type="match status" value="1"/>
</dbReference>
<dbReference type="InterPro" id="IPR036412">
    <property type="entry name" value="HAD-like_sf"/>
</dbReference>
<dbReference type="GO" id="GO:0005829">
    <property type="term" value="C:cytosol"/>
    <property type="evidence" value="ECO:0007669"/>
    <property type="project" value="TreeGrafter"/>
</dbReference>
<proteinExistence type="predicted"/>
<protein>
    <recommendedName>
        <fullName evidence="3">HAD-superfamily hydrolase, subfamily IIB</fullName>
    </recommendedName>
</protein>
<dbReference type="GO" id="GO:0000287">
    <property type="term" value="F:magnesium ion binding"/>
    <property type="evidence" value="ECO:0007669"/>
    <property type="project" value="TreeGrafter"/>
</dbReference>
<evidence type="ECO:0008006" key="3">
    <source>
        <dbReference type="Google" id="ProtNLM"/>
    </source>
</evidence>
<sequence length="280" mass="30807">MTARMRALIEWPVPAPGRLLGVFTDIDDTLTTDGAITPDALQALAALQAGGLHVIPITGRPVGWSEPFAATWPVDAIVAENGAVALRRVANLLNRCVPSTDQDRCKQLSKTYQQDPATRVANYARMQQVLARIEREVPGARRAMDSPGRETDIAIDHSEFTHLPPDAIAHALRIMRSAGMNATVSSIHINGWFGAHNKLEGARWIVRELFGRDLDAEIDRWVYVGDSTNDQLMFEHFPHSVGVANIARFVPQLAHLPRYVTQRERGAGFAEVARAVLAAR</sequence>
<evidence type="ECO:0000313" key="2">
    <source>
        <dbReference type="Proteomes" id="UP000199002"/>
    </source>
</evidence>
<name>A0A1H4D6Z2_9BURK</name>
<dbReference type="Proteomes" id="UP000199002">
    <property type="component" value="Unassembled WGS sequence"/>
</dbReference>
<dbReference type="STRING" id="592050.SAMN05421875_12311"/>